<accession>A0A9J5YG50</accession>
<sequence>MVLQNRMHGGIHMHQESAIDKHLELKAAVCYDQDVQTEIYHHHKHVKTLMLVLGPSSTSPFWPPYGSHASTLVLKAFVIKLETRDKALLVNAARLETM</sequence>
<dbReference type="AlphaFoldDB" id="A0A9J5YG50"/>
<organism evidence="1 2">
    <name type="scientific">Solanum commersonii</name>
    <name type="common">Commerson's wild potato</name>
    <name type="synonym">Commerson's nightshade</name>
    <dbReference type="NCBI Taxonomy" id="4109"/>
    <lineage>
        <taxon>Eukaryota</taxon>
        <taxon>Viridiplantae</taxon>
        <taxon>Streptophyta</taxon>
        <taxon>Embryophyta</taxon>
        <taxon>Tracheophyta</taxon>
        <taxon>Spermatophyta</taxon>
        <taxon>Magnoliopsida</taxon>
        <taxon>eudicotyledons</taxon>
        <taxon>Gunneridae</taxon>
        <taxon>Pentapetalae</taxon>
        <taxon>asterids</taxon>
        <taxon>lamiids</taxon>
        <taxon>Solanales</taxon>
        <taxon>Solanaceae</taxon>
        <taxon>Solanoideae</taxon>
        <taxon>Solaneae</taxon>
        <taxon>Solanum</taxon>
    </lineage>
</organism>
<gene>
    <name evidence="1" type="ORF">H5410_029590</name>
</gene>
<reference evidence="1 2" key="1">
    <citation type="submission" date="2020-09" db="EMBL/GenBank/DDBJ databases">
        <title>De no assembly of potato wild relative species, Solanum commersonii.</title>
        <authorList>
            <person name="Cho K."/>
        </authorList>
    </citation>
    <scope>NUCLEOTIDE SEQUENCE [LARGE SCALE GENOMIC DNA]</scope>
    <source>
        <strain evidence="1">LZ3.2</strain>
        <tissue evidence="1">Leaf</tissue>
    </source>
</reference>
<evidence type="ECO:0000313" key="1">
    <source>
        <dbReference type="EMBL" id="KAG5598220.1"/>
    </source>
</evidence>
<dbReference type="Proteomes" id="UP000824120">
    <property type="component" value="Chromosome 6"/>
</dbReference>
<name>A0A9J5YG50_SOLCO</name>
<comment type="caution">
    <text evidence="1">The sequence shown here is derived from an EMBL/GenBank/DDBJ whole genome shotgun (WGS) entry which is preliminary data.</text>
</comment>
<proteinExistence type="predicted"/>
<evidence type="ECO:0000313" key="2">
    <source>
        <dbReference type="Proteomes" id="UP000824120"/>
    </source>
</evidence>
<protein>
    <submittedName>
        <fullName evidence="1">Uncharacterized protein</fullName>
    </submittedName>
</protein>
<dbReference type="EMBL" id="JACXVP010000006">
    <property type="protein sequence ID" value="KAG5598220.1"/>
    <property type="molecule type" value="Genomic_DNA"/>
</dbReference>
<keyword evidence="2" id="KW-1185">Reference proteome</keyword>